<dbReference type="AlphaFoldDB" id="A0A6C0JQ75"/>
<protein>
    <submittedName>
        <fullName evidence="1">Uncharacterized protein</fullName>
    </submittedName>
</protein>
<name>A0A6C0JQ75_9ZZZZ</name>
<accession>A0A6C0JQ75</accession>
<dbReference type="EMBL" id="MN740668">
    <property type="protein sequence ID" value="QHU06850.1"/>
    <property type="molecule type" value="Genomic_DNA"/>
</dbReference>
<evidence type="ECO:0000313" key="1">
    <source>
        <dbReference type="EMBL" id="QHU06850.1"/>
    </source>
</evidence>
<proteinExistence type="predicted"/>
<organism evidence="1">
    <name type="scientific">viral metagenome</name>
    <dbReference type="NCBI Taxonomy" id="1070528"/>
    <lineage>
        <taxon>unclassified sequences</taxon>
        <taxon>metagenomes</taxon>
        <taxon>organismal metagenomes</taxon>
    </lineage>
</organism>
<sequence>MSLLLKLSRSFSVCVPDRLKKVTIPMSVKISQFDKCLFCNGQGRRRCLNCNGRGILMKNGKEYKCSSCCCFGWVTCSFCSGYGISHQIF</sequence>
<reference evidence="1" key="1">
    <citation type="journal article" date="2020" name="Nature">
        <title>Giant virus diversity and host interactions through global metagenomics.</title>
        <authorList>
            <person name="Schulz F."/>
            <person name="Roux S."/>
            <person name="Paez-Espino D."/>
            <person name="Jungbluth S."/>
            <person name="Walsh D.A."/>
            <person name="Denef V.J."/>
            <person name="McMahon K.D."/>
            <person name="Konstantinidis K.T."/>
            <person name="Eloe-Fadrosh E.A."/>
            <person name="Kyrpides N.C."/>
            <person name="Woyke T."/>
        </authorList>
    </citation>
    <scope>NUCLEOTIDE SEQUENCE</scope>
    <source>
        <strain evidence="1">GVMAG-S-1038524-41</strain>
    </source>
</reference>